<keyword evidence="4" id="KW-1185">Reference proteome</keyword>
<evidence type="ECO:0000313" key="3">
    <source>
        <dbReference type="EMBL" id="QNP46133.1"/>
    </source>
</evidence>
<protein>
    <submittedName>
        <fullName evidence="3">WecB/TagA/CpsF family glycosyltransferase</fullName>
    </submittedName>
</protein>
<dbReference type="PANTHER" id="PTHR34136">
    <property type="match status" value="1"/>
</dbReference>
<gene>
    <name evidence="3" type="ORF">H9L14_02410</name>
</gene>
<dbReference type="NCBIfam" id="TIGR00696">
    <property type="entry name" value="wecG_tagA_cpsF"/>
    <property type="match status" value="1"/>
</dbReference>
<dbReference type="RefSeq" id="WP_187709086.1">
    <property type="nucleotide sequence ID" value="NZ_CP060782.1"/>
</dbReference>
<keyword evidence="1" id="KW-0328">Glycosyltransferase</keyword>
<dbReference type="Proteomes" id="UP000516105">
    <property type="component" value="Chromosome"/>
</dbReference>
<keyword evidence="2" id="KW-0808">Transferase</keyword>
<reference evidence="3 4" key="1">
    <citation type="submission" date="2020-08" db="EMBL/GenBank/DDBJ databases">
        <title>Genome sequence of Sphingomonas sediminicola KACC 15039T.</title>
        <authorList>
            <person name="Hyun D.-W."/>
            <person name="Bae J.-W."/>
        </authorList>
    </citation>
    <scope>NUCLEOTIDE SEQUENCE [LARGE SCALE GENOMIC DNA]</scope>
    <source>
        <strain evidence="3 4">KACC 15039</strain>
    </source>
</reference>
<dbReference type="EMBL" id="CP060782">
    <property type="protein sequence ID" value="QNP46133.1"/>
    <property type="molecule type" value="Genomic_DNA"/>
</dbReference>
<sequence length="250" mass="28011">MPTDRENFLDVAFDVLSVDRLLSRIEETRSGAPFRYLVTPNVDHMVRLHKRSGQIDGLEEAYRRADLCICDSKVLGLLARWRGVHLPVLPGSDLTALMFDRVIQSGDRIAIVGGDPALLRGLQRAHPKIQFVQHCPPMGLMQNPDARTTAAEFISDQKARFSFICVGSPQQEMIAAEAAKLGTASGMAFCIGAALEFITGQTKRAPVLARRLGLEWAHRLLTDPRRLWRRYLVEGPAIFLLALRWRKRTA</sequence>
<dbReference type="InterPro" id="IPR004629">
    <property type="entry name" value="WecG_TagA_CpsF"/>
</dbReference>
<dbReference type="CDD" id="cd06533">
    <property type="entry name" value="Glyco_transf_WecG_TagA"/>
    <property type="match status" value="1"/>
</dbReference>
<evidence type="ECO:0000256" key="2">
    <source>
        <dbReference type="ARBA" id="ARBA00022679"/>
    </source>
</evidence>
<evidence type="ECO:0000313" key="4">
    <source>
        <dbReference type="Proteomes" id="UP000516105"/>
    </source>
</evidence>
<dbReference type="Pfam" id="PF03808">
    <property type="entry name" value="Glyco_tran_WecG"/>
    <property type="match status" value="1"/>
</dbReference>
<evidence type="ECO:0000256" key="1">
    <source>
        <dbReference type="ARBA" id="ARBA00022676"/>
    </source>
</evidence>
<accession>A0ABX6TBM6</accession>
<name>A0ABX6TBM6_9SPHN</name>
<dbReference type="PANTHER" id="PTHR34136:SF1">
    <property type="entry name" value="UDP-N-ACETYL-D-MANNOSAMINURONIC ACID TRANSFERASE"/>
    <property type="match status" value="1"/>
</dbReference>
<organism evidence="3 4">
    <name type="scientific">Sphingomonas sediminicola</name>
    <dbReference type="NCBI Taxonomy" id="386874"/>
    <lineage>
        <taxon>Bacteria</taxon>
        <taxon>Pseudomonadati</taxon>
        <taxon>Pseudomonadota</taxon>
        <taxon>Alphaproteobacteria</taxon>
        <taxon>Sphingomonadales</taxon>
        <taxon>Sphingomonadaceae</taxon>
        <taxon>Sphingomonas</taxon>
    </lineage>
</organism>
<proteinExistence type="predicted"/>